<gene>
    <name evidence="2" type="ORF">EBX29_00325</name>
</gene>
<dbReference type="AlphaFoldDB" id="A0A966HMU4"/>
<accession>A0A966HMU4</accession>
<dbReference type="CDD" id="cd07067">
    <property type="entry name" value="HP_PGM_like"/>
    <property type="match status" value="1"/>
</dbReference>
<dbReference type="InterPro" id="IPR013078">
    <property type="entry name" value="His_Pase_superF_clade-1"/>
</dbReference>
<sequence length="167" mass="19881">MLNLYVMRHSKSSWNVANINDFERPLSSKGKKDIKFIIKFLKNKKTKFDFAYVSSSKRTKETFKLLKKKIKIKKEIFTKKLYLSNENKIFNIIKKTKKNYKNILLVNHEPACKNLVSKLIKKNYFLFKGKKFSTSAITKITFSIKKWKKIKERSGKLVFFKRPIDLT</sequence>
<dbReference type="Gene3D" id="3.40.50.1240">
    <property type="entry name" value="Phosphoglycerate mutase-like"/>
    <property type="match status" value="1"/>
</dbReference>
<protein>
    <recommendedName>
        <fullName evidence="4">Histidine phosphatase family protein</fullName>
    </recommendedName>
</protein>
<comment type="caution">
    <text evidence="2">The sequence shown here is derived from an EMBL/GenBank/DDBJ whole genome shotgun (WGS) entry which is preliminary data.</text>
</comment>
<dbReference type="InterPro" id="IPR029033">
    <property type="entry name" value="His_PPase_superfam"/>
</dbReference>
<reference evidence="2" key="1">
    <citation type="submission" date="2018-10" db="EMBL/GenBank/DDBJ databases">
        <title>Iterative Subtractive Binning of Freshwater Chronoseries Metagenomes Recovers Nearly Complete Genomes from over Four Hundred Novel Species.</title>
        <authorList>
            <person name="Rodriguez-R L.M."/>
            <person name="Tsementzi D."/>
            <person name="Luo C."/>
            <person name="Konstantinidis K.T."/>
        </authorList>
    </citation>
    <scope>NUCLEOTIDE SEQUENCE</scope>
    <source>
        <strain evidence="2">WB8_1A_003</strain>
    </source>
</reference>
<dbReference type="EMBL" id="RGMI01000004">
    <property type="protein sequence ID" value="NCU50219.1"/>
    <property type="molecule type" value="Genomic_DNA"/>
</dbReference>
<name>A0A966HMU4_9PROT</name>
<proteinExistence type="predicted"/>
<evidence type="ECO:0008006" key="4">
    <source>
        <dbReference type="Google" id="ProtNLM"/>
    </source>
</evidence>
<evidence type="ECO:0000313" key="2">
    <source>
        <dbReference type="EMBL" id="NCU50219.1"/>
    </source>
</evidence>
<dbReference type="Proteomes" id="UP000699985">
    <property type="component" value="Unassembled WGS sequence"/>
</dbReference>
<dbReference type="PANTHER" id="PTHR47623">
    <property type="entry name" value="OS09G0287300 PROTEIN"/>
    <property type="match status" value="1"/>
</dbReference>
<evidence type="ECO:0000313" key="3">
    <source>
        <dbReference type="Proteomes" id="UP000699985"/>
    </source>
</evidence>
<organism evidence="2 3">
    <name type="scientific">Candidatus Fonsibacter lacus</name>
    <dbReference type="NCBI Taxonomy" id="2576439"/>
    <lineage>
        <taxon>Bacteria</taxon>
        <taxon>Pseudomonadati</taxon>
        <taxon>Pseudomonadota</taxon>
        <taxon>Alphaproteobacteria</taxon>
        <taxon>Candidatus Pelagibacterales</taxon>
        <taxon>Candidatus Pelagibacterales incertae sedis</taxon>
        <taxon>Candidatus Fonsibacter</taxon>
    </lineage>
</organism>
<feature type="binding site" evidence="1">
    <location>
        <begin position="8"/>
        <end position="15"/>
    </location>
    <ligand>
        <name>substrate</name>
    </ligand>
</feature>
<feature type="binding site" evidence="1">
    <location>
        <position position="58"/>
    </location>
    <ligand>
        <name>substrate</name>
    </ligand>
</feature>
<dbReference type="Pfam" id="PF00300">
    <property type="entry name" value="His_Phos_1"/>
    <property type="match status" value="1"/>
</dbReference>
<dbReference type="SUPFAM" id="SSF53254">
    <property type="entry name" value="Phosphoglycerate mutase-like"/>
    <property type="match status" value="1"/>
</dbReference>
<dbReference type="PANTHER" id="PTHR47623:SF1">
    <property type="entry name" value="OS09G0287300 PROTEIN"/>
    <property type="match status" value="1"/>
</dbReference>
<evidence type="ECO:0000256" key="1">
    <source>
        <dbReference type="PIRSR" id="PIRSR613078-2"/>
    </source>
</evidence>